<reference evidence="2 3" key="1">
    <citation type="submission" date="2020-04" db="EMBL/GenBank/DDBJ databases">
        <title>Flammeovirga sp. SR4, a novel species isolated from seawater.</title>
        <authorList>
            <person name="Wang X."/>
        </authorList>
    </citation>
    <scope>NUCLEOTIDE SEQUENCE [LARGE SCALE GENOMIC DNA]</scope>
    <source>
        <strain evidence="2 3">ATCC 23126</strain>
    </source>
</reference>
<sequence length="136" mass="14517">MENQAFVEDQPVVSEGKATMAVRYLLALMMIVFGLNKFLNFIPMPPASKEVAQVFGALMLMGILPIVGILEIVGGLLLATKIAVPATLVVLGAIGFNAVLFHATLDPAGIGGSIAFLGMVIYLAYVYRSKFAPLFR</sequence>
<keyword evidence="3" id="KW-1185">Reference proteome</keyword>
<evidence type="ECO:0000256" key="1">
    <source>
        <dbReference type="SAM" id="Phobius"/>
    </source>
</evidence>
<feature type="transmembrane region" description="Helical" evidence="1">
    <location>
        <begin position="21"/>
        <end position="39"/>
    </location>
</feature>
<evidence type="ECO:0000313" key="2">
    <source>
        <dbReference type="EMBL" id="NME66994.1"/>
    </source>
</evidence>
<comment type="caution">
    <text evidence="2">The sequence shown here is derived from an EMBL/GenBank/DDBJ whole genome shotgun (WGS) entry which is preliminary data.</text>
</comment>
<accession>A0A7X9RT91</accession>
<dbReference type="Proteomes" id="UP000576082">
    <property type="component" value="Unassembled WGS sequence"/>
</dbReference>
<gene>
    <name evidence="2" type="ORF">HHU12_03355</name>
</gene>
<dbReference type="AlphaFoldDB" id="A0A7X9RT91"/>
<protein>
    <submittedName>
        <fullName evidence="2">DoxX family membrane protein</fullName>
    </submittedName>
</protein>
<organism evidence="2 3">
    <name type="scientific">Flammeovirga aprica JL-4</name>
    <dbReference type="NCBI Taxonomy" id="694437"/>
    <lineage>
        <taxon>Bacteria</taxon>
        <taxon>Pseudomonadati</taxon>
        <taxon>Bacteroidota</taxon>
        <taxon>Cytophagia</taxon>
        <taxon>Cytophagales</taxon>
        <taxon>Flammeovirgaceae</taxon>
        <taxon>Flammeovirga</taxon>
    </lineage>
</organism>
<dbReference type="EMBL" id="JABANE010000006">
    <property type="protein sequence ID" value="NME66994.1"/>
    <property type="molecule type" value="Genomic_DNA"/>
</dbReference>
<feature type="transmembrane region" description="Helical" evidence="1">
    <location>
        <begin position="82"/>
        <end position="102"/>
    </location>
</feature>
<evidence type="ECO:0000313" key="3">
    <source>
        <dbReference type="Proteomes" id="UP000576082"/>
    </source>
</evidence>
<keyword evidence="1" id="KW-0812">Transmembrane</keyword>
<keyword evidence="1" id="KW-1133">Transmembrane helix</keyword>
<feature type="transmembrane region" description="Helical" evidence="1">
    <location>
        <begin position="51"/>
        <end position="70"/>
    </location>
</feature>
<keyword evidence="1" id="KW-0472">Membrane</keyword>
<feature type="transmembrane region" description="Helical" evidence="1">
    <location>
        <begin position="108"/>
        <end position="127"/>
    </location>
</feature>
<name>A0A7X9RT91_9BACT</name>
<proteinExistence type="predicted"/>
<dbReference type="RefSeq" id="WP_169654998.1">
    <property type="nucleotide sequence ID" value="NZ_JABANE010000006.1"/>
</dbReference>